<gene>
    <name evidence="2" type="ORF">EXE30_06865</name>
</gene>
<dbReference type="RefSeq" id="WP_130161761.1">
    <property type="nucleotide sequence ID" value="NZ_SGIM01000004.1"/>
</dbReference>
<dbReference type="AlphaFoldDB" id="A0A4Q6XKI1"/>
<comment type="caution">
    <text evidence="2">The sequence shown here is derived from an EMBL/GenBank/DDBJ whole genome shotgun (WGS) entry which is preliminary data.</text>
</comment>
<keyword evidence="1" id="KW-0175">Coiled coil</keyword>
<keyword evidence="3" id="KW-1185">Reference proteome</keyword>
<protein>
    <submittedName>
        <fullName evidence="2">Uncharacterized protein</fullName>
    </submittedName>
</protein>
<feature type="coiled-coil region" evidence="1">
    <location>
        <begin position="89"/>
        <end position="116"/>
    </location>
</feature>
<accession>A0A4Q6XKI1</accession>
<dbReference type="SUPFAM" id="SSF58046">
    <property type="entry name" value="Fibritin"/>
    <property type="match status" value="1"/>
</dbReference>
<evidence type="ECO:0000313" key="2">
    <source>
        <dbReference type="EMBL" id="RZF53691.1"/>
    </source>
</evidence>
<dbReference type="Gene3D" id="1.20.5.320">
    <property type="entry name" value="6-Phosphogluconate Dehydrogenase, domain 3"/>
    <property type="match status" value="1"/>
</dbReference>
<name>A0A4Q6XKI1_9GAMM</name>
<evidence type="ECO:0000256" key="1">
    <source>
        <dbReference type="SAM" id="Coils"/>
    </source>
</evidence>
<evidence type="ECO:0000313" key="3">
    <source>
        <dbReference type="Proteomes" id="UP000292110"/>
    </source>
</evidence>
<organism evidence="2 3">
    <name type="scientific">Acinetobacter halotolerans</name>
    <dbReference type="NCBI Taxonomy" id="1752076"/>
    <lineage>
        <taxon>Bacteria</taxon>
        <taxon>Pseudomonadati</taxon>
        <taxon>Pseudomonadota</taxon>
        <taxon>Gammaproteobacteria</taxon>
        <taxon>Moraxellales</taxon>
        <taxon>Moraxellaceae</taxon>
        <taxon>Acinetobacter</taxon>
    </lineage>
</organism>
<dbReference type="Proteomes" id="UP000292110">
    <property type="component" value="Unassembled WGS sequence"/>
</dbReference>
<proteinExistence type="predicted"/>
<reference evidence="2 3" key="1">
    <citation type="submission" date="2019-02" db="EMBL/GenBank/DDBJ databases">
        <title>The draft genome of Acinetobacter halotolerans strain JCM 31009.</title>
        <authorList>
            <person name="Qin J."/>
            <person name="Feng Y."/>
            <person name="Nemec A."/>
            <person name="Zong Z."/>
        </authorList>
    </citation>
    <scope>NUCLEOTIDE SEQUENCE [LARGE SCALE GENOMIC DNA]</scope>
    <source>
        <strain evidence="2 3">JCM 31009</strain>
    </source>
</reference>
<sequence length="210" mass="23649">MNSGIPARDIMVQQSGQITTIWLIFFERLYSIYLQAEQNNEEGIAAVRKIADDAYQLAQQANSINTTQQNQINEILKKINGQIITGDQFNSLVQKVNTIEQDIQSLTNQLNTLSQQFSSTNISNQQKFASINQQINNLAQLVETKIDDAPVDGKIYGRKDAEWHEVTQVSLSLPFWLSVGSQSNIQLTPDFQLPFWLADGTQSNIQMVVT</sequence>
<dbReference type="EMBL" id="SGIM01000004">
    <property type="protein sequence ID" value="RZF53691.1"/>
    <property type="molecule type" value="Genomic_DNA"/>
</dbReference>